<dbReference type="PANTHER" id="PTHR24567">
    <property type="entry name" value="CRP FAMILY TRANSCRIPTIONAL REGULATORY PROTEIN"/>
    <property type="match status" value="1"/>
</dbReference>
<dbReference type="InterPro" id="IPR000595">
    <property type="entry name" value="cNMP-bd_dom"/>
</dbReference>
<evidence type="ECO:0000313" key="2">
    <source>
        <dbReference type="EMBL" id="MFD1003088.1"/>
    </source>
</evidence>
<comment type="caution">
    <text evidence="2">The sequence shown here is derived from an EMBL/GenBank/DDBJ whole genome shotgun (WGS) entry which is preliminary data.</text>
</comment>
<dbReference type="Gene3D" id="2.60.120.10">
    <property type="entry name" value="Jelly Rolls"/>
    <property type="match status" value="1"/>
</dbReference>
<dbReference type="PROSITE" id="PS50042">
    <property type="entry name" value="CNMP_BINDING_3"/>
    <property type="match status" value="1"/>
</dbReference>
<dbReference type="SUPFAM" id="SSF51206">
    <property type="entry name" value="cAMP-binding domain-like"/>
    <property type="match status" value="1"/>
</dbReference>
<feature type="domain" description="Cyclic nucleotide-binding" evidence="1">
    <location>
        <begin position="21"/>
        <end position="125"/>
    </location>
</feature>
<keyword evidence="3" id="KW-1185">Reference proteome</keyword>
<dbReference type="InterPro" id="IPR014710">
    <property type="entry name" value="RmlC-like_jellyroll"/>
</dbReference>
<dbReference type="CDD" id="cd00038">
    <property type="entry name" value="CAP_ED"/>
    <property type="match status" value="1"/>
</dbReference>
<protein>
    <submittedName>
        <fullName evidence="2">Crp/Fnr family transcriptional regulator</fullName>
    </submittedName>
</protein>
<dbReference type="Pfam" id="PF00027">
    <property type="entry name" value="cNMP_binding"/>
    <property type="match status" value="1"/>
</dbReference>
<name>A0ABW3KA64_9BACT</name>
<dbReference type="InterPro" id="IPR050397">
    <property type="entry name" value="Env_Response_Regulators"/>
</dbReference>
<dbReference type="PANTHER" id="PTHR24567:SF76">
    <property type="entry name" value="CYCLIC NUCLEOTIDE-BINDING DOMAIN PROTEIN"/>
    <property type="match status" value="1"/>
</dbReference>
<gene>
    <name evidence="2" type="ORF">ACFQ21_27430</name>
</gene>
<dbReference type="InterPro" id="IPR018490">
    <property type="entry name" value="cNMP-bd_dom_sf"/>
</dbReference>
<accession>A0ABW3KA64</accession>
<dbReference type="SMART" id="SM00100">
    <property type="entry name" value="cNMP"/>
    <property type="match status" value="1"/>
</dbReference>
<organism evidence="2 3">
    <name type="scientific">Ohtaekwangia kribbensis</name>
    <dbReference type="NCBI Taxonomy" id="688913"/>
    <lineage>
        <taxon>Bacteria</taxon>
        <taxon>Pseudomonadati</taxon>
        <taxon>Bacteroidota</taxon>
        <taxon>Cytophagia</taxon>
        <taxon>Cytophagales</taxon>
        <taxon>Fulvivirgaceae</taxon>
        <taxon>Ohtaekwangia</taxon>
    </lineage>
</organism>
<reference evidence="3" key="1">
    <citation type="journal article" date="2019" name="Int. J. Syst. Evol. Microbiol.">
        <title>The Global Catalogue of Microorganisms (GCM) 10K type strain sequencing project: providing services to taxonomists for standard genome sequencing and annotation.</title>
        <authorList>
            <consortium name="The Broad Institute Genomics Platform"/>
            <consortium name="The Broad Institute Genome Sequencing Center for Infectious Disease"/>
            <person name="Wu L."/>
            <person name="Ma J."/>
        </authorList>
    </citation>
    <scope>NUCLEOTIDE SEQUENCE [LARGE SCALE GENOMIC DNA]</scope>
    <source>
        <strain evidence="3">CCUG 58938</strain>
    </source>
</reference>
<dbReference type="EMBL" id="JBHTKA010000015">
    <property type="protein sequence ID" value="MFD1003088.1"/>
    <property type="molecule type" value="Genomic_DNA"/>
</dbReference>
<dbReference type="Proteomes" id="UP001597112">
    <property type="component" value="Unassembled WGS sequence"/>
</dbReference>
<proteinExistence type="predicted"/>
<sequence>MNVYIHDKKMDKTELILFLTATNHISREKAEIIADHFKPKSIARNQFLLTEGQLSDEYFFMRSGFLRAFAYDTDGNDVTTNFYAGNQVVFEVSSFFNRTISKENIQALTDCEGWYITYAQLNMLFHSLQEFREFGRSVLVKGFASLKVRMLSMITETAEERYAHLLQTNPKLFEHVPLKYIASYLGITDSSLSRIRKELTKKQ</sequence>
<evidence type="ECO:0000259" key="1">
    <source>
        <dbReference type="PROSITE" id="PS50042"/>
    </source>
</evidence>
<evidence type="ECO:0000313" key="3">
    <source>
        <dbReference type="Proteomes" id="UP001597112"/>
    </source>
</evidence>